<protein>
    <recommendedName>
        <fullName evidence="4">AAA+ ATPase domain-containing protein</fullName>
    </recommendedName>
</protein>
<feature type="domain" description="AAA+ ATPase" evidence="4">
    <location>
        <begin position="6"/>
        <end position="192"/>
    </location>
</feature>
<keyword evidence="3" id="KW-0067">ATP-binding</keyword>
<keyword evidence="6" id="KW-1185">Reference proteome</keyword>
<evidence type="ECO:0000259" key="4">
    <source>
        <dbReference type="SMART" id="SM00382"/>
    </source>
</evidence>
<dbReference type="PANTHER" id="PTHR43146">
    <property type="entry name" value="CANCER-RELATED NUCLEOSIDE-TRIPHOSPHATASE"/>
    <property type="match status" value="1"/>
</dbReference>
<evidence type="ECO:0000313" key="6">
    <source>
        <dbReference type="Proteomes" id="UP001205105"/>
    </source>
</evidence>
<dbReference type="SUPFAM" id="SSF52540">
    <property type="entry name" value="P-loop containing nucleoside triphosphate hydrolases"/>
    <property type="match status" value="1"/>
</dbReference>
<sequence>MSPPAGKRHVFFTGQPGVGKTTAVLKIVQALASNHDMDAIARGFYTEECRAGGERIGFDVVTLAGSRGPLARVAGAGRGGPAVGKYAVDVRSFEALALPQLTPSAGAQLYVIDEVGKMELFSRAFYPAVQALLDEAPLVLGTVPVARQGRAIPQVEAIKQRPDVQVITLTRENRDRETQAVLAELQRRLQSRGGSGGGSDGG</sequence>
<evidence type="ECO:0000256" key="3">
    <source>
        <dbReference type="ARBA" id="ARBA00022840"/>
    </source>
</evidence>
<evidence type="ECO:0000313" key="5">
    <source>
        <dbReference type="EMBL" id="KAI7844848.1"/>
    </source>
</evidence>
<evidence type="ECO:0000256" key="2">
    <source>
        <dbReference type="ARBA" id="ARBA00022801"/>
    </source>
</evidence>
<keyword evidence="1" id="KW-0547">Nucleotide-binding</keyword>
<name>A0AAD5H881_9CHLO</name>
<accession>A0AAD5H881</accession>
<dbReference type="GO" id="GO:0017111">
    <property type="term" value="F:ribonucleoside triphosphate phosphatase activity"/>
    <property type="evidence" value="ECO:0007669"/>
    <property type="project" value="InterPro"/>
</dbReference>
<dbReference type="PANTHER" id="PTHR43146:SF1">
    <property type="entry name" value="CANCER-RELATED NUCLEOSIDE-TRIPHOSPHATASE"/>
    <property type="match status" value="1"/>
</dbReference>
<dbReference type="Pfam" id="PF03266">
    <property type="entry name" value="NTPase_1"/>
    <property type="match status" value="1"/>
</dbReference>
<dbReference type="SMART" id="SM00382">
    <property type="entry name" value="AAA"/>
    <property type="match status" value="1"/>
</dbReference>
<reference evidence="5" key="1">
    <citation type="submission" date="2020-11" db="EMBL/GenBank/DDBJ databases">
        <title>Chlorella ohadii genome sequencing and assembly.</title>
        <authorList>
            <person name="Murik O."/>
            <person name="Treves H."/>
            <person name="Kedem I."/>
            <person name="Shotland Y."/>
            <person name="Kaplan A."/>
        </authorList>
    </citation>
    <scope>NUCLEOTIDE SEQUENCE</scope>
    <source>
        <strain evidence="5">1</strain>
    </source>
</reference>
<dbReference type="GO" id="GO:0005524">
    <property type="term" value="F:ATP binding"/>
    <property type="evidence" value="ECO:0007669"/>
    <property type="project" value="UniProtKB-KW"/>
</dbReference>
<dbReference type="Proteomes" id="UP001205105">
    <property type="component" value="Unassembled WGS sequence"/>
</dbReference>
<evidence type="ECO:0000256" key="1">
    <source>
        <dbReference type="ARBA" id="ARBA00022741"/>
    </source>
</evidence>
<dbReference type="InterPro" id="IPR027417">
    <property type="entry name" value="P-loop_NTPase"/>
</dbReference>
<dbReference type="InterPro" id="IPR003593">
    <property type="entry name" value="AAA+_ATPase"/>
</dbReference>
<keyword evidence="2" id="KW-0378">Hydrolase</keyword>
<dbReference type="Gene3D" id="3.40.50.300">
    <property type="entry name" value="P-loop containing nucleotide triphosphate hydrolases"/>
    <property type="match status" value="1"/>
</dbReference>
<proteinExistence type="predicted"/>
<dbReference type="InterPro" id="IPR004948">
    <property type="entry name" value="Nuc-triphosphatase_THEP1"/>
</dbReference>
<organism evidence="5 6">
    <name type="scientific">Chlorella ohadii</name>
    <dbReference type="NCBI Taxonomy" id="2649997"/>
    <lineage>
        <taxon>Eukaryota</taxon>
        <taxon>Viridiplantae</taxon>
        <taxon>Chlorophyta</taxon>
        <taxon>core chlorophytes</taxon>
        <taxon>Trebouxiophyceae</taxon>
        <taxon>Chlorellales</taxon>
        <taxon>Chlorellaceae</taxon>
        <taxon>Chlorella clade</taxon>
        <taxon>Chlorella</taxon>
    </lineage>
</organism>
<gene>
    <name evidence="5" type="ORF">COHA_001502</name>
</gene>
<dbReference type="AlphaFoldDB" id="A0AAD5H881"/>
<dbReference type="EMBL" id="JADXDR010000023">
    <property type="protein sequence ID" value="KAI7844848.1"/>
    <property type="molecule type" value="Genomic_DNA"/>
</dbReference>
<comment type="caution">
    <text evidence="5">The sequence shown here is derived from an EMBL/GenBank/DDBJ whole genome shotgun (WGS) entry which is preliminary data.</text>
</comment>
<dbReference type="CDD" id="cd19482">
    <property type="entry name" value="RecA-like_Thep1"/>
    <property type="match status" value="1"/>
</dbReference>